<comment type="caution">
    <text evidence="1">The sequence shown here is derived from an EMBL/GenBank/DDBJ whole genome shotgun (WGS) entry which is preliminary data.</text>
</comment>
<reference evidence="1 2" key="1">
    <citation type="submission" date="2019-06" db="EMBL/GenBank/DDBJ databases">
        <title>Sequencing the genomes of 1000 actinobacteria strains.</title>
        <authorList>
            <person name="Klenk H.-P."/>
        </authorList>
    </citation>
    <scope>NUCLEOTIDE SEQUENCE [LARGE SCALE GENOMIC DNA]</scope>
    <source>
        <strain evidence="1 2">DSM 18607</strain>
    </source>
</reference>
<gene>
    <name evidence="1" type="ORF">FB458_0383</name>
</gene>
<dbReference type="RefSeq" id="WP_141846266.1">
    <property type="nucleotide sequence ID" value="NZ_BAAAPR010000006.1"/>
</dbReference>
<evidence type="ECO:0000313" key="2">
    <source>
        <dbReference type="Proteomes" id="UP000317893"/>
    </source>
</evidence>
<dbReference type="AlphaFoldDB" id="A0A542DW60"/>
<keyword evidence="2" id="KW-1185">Reference proteome</keyword>
<dbReference type="Proteomes" id="UP000317893">
    <property type="component" value="Unassembled WGS sequence"/>
</dbReference>
<proteinExistence type="predicted"/>
<dbReference type="EMBL" id="VFMN01000001">
    <property type="protein sequence ID" value="TQJ07323.1"/>
    <property type="molecule type" value="Genomic_DNA"/>
</dbReference>
<protein>
    <submittedName>
        <fullName evidence="1">Uncharacterized protein</fullName>
    </submittedName>
</protein>
<organism evidence="1 2">
    <name type="scientific">Lapillicoccus jejuensis</name>
    <dbReference type="NCBI Taxonomy" id="402171"/>
    <lineage>
        <taxon>Bacteria</taxon>
        <taxon>Bacillati</taxon>
        <taxon>Actinomycetota</taxon>
        <taxon>Actinomycetes</taxon>
        <taxon>Micrococcales</taxon>
        <taxon>Intrasporangiaceae</taxon>
        <taxon>Lapillicoccus</taxon>
    </lineage>
</organism>
<evidence type="ECO:0000313" key="1">
    <source>
        <dbReference type="EMBL" id="TQJ07323.1"/>
    </source>
</evidence>
<accession>A0A542DW60</accession>
<name>A0A542DW60_9MICO</name>
<sequence length="74" mass="7878">MEMTTTWNVVPTRRRYDVVVRPCPGLRLLAPIAGPVQGMTLPVAGGLGFGSALVGTSAHKSIAQHRFRAGRPPV</sequence>